<dbReference type="AlphaFoldDB" id="K2F6U0"/>
<organism evidence="2">
    <name type="scientific">uncultured bacterium</name>
    <name type="common">gcode 4</name>
    <dbReference type="NCBI Taxonomy" id="1234023"/>
    <lineage>
        <taxon>Bacteria</taxon>
        <taxon>environmental samples</taxon>
    </lineage>
</organism>
<reference evidence="2" key="1">
    <citation type="journal article" date="2012" name="Science">
        <title>Fermentation, hydrogen, and sulfur metabolism in multiple uncultivated bacterial phyla.</title>
        <authorList>
            <person name="Wrighton K.C."/>
            <person name="Thomas B.C."/>
            <person name="Sharon I."/>
            <person name="Miller C.S."/>
            <person name="Castelle C.J."/>
            <person name="VerBerkmoes N.C."/>
            <person name="Wilkins M.J."/>
            <person name="Hettich R.L."/>
            <person name="Lipton M.S."/>
            <person name="Williams K.H."/>
            <person name="Long P.E."/>
            <person name="Banfield J.F."/>
        </authorList>
    </citation>
    <scope>NUCLEOTIDE SEQUENCE [LARGE SCALE GENOMIC DNA]</scope>
</reference>
<protein>
    <recommendedName>
        <fullName evidence="3">DUF304 domain-containing protein</fullName>
    </recommendedName>
</protein>
<proteinExistence type="predicted"/>
<feature type="transmembrane region" description="Helical" evidence="1">
    <location>
        <begin position="20"/>
        <end position="39"/>
    </location>
</feature>
<dbReference type="EMBL" id="AMFJ01000654">
    <property type="protein sequence ID" value="EKE26826.1"/>
    <property type="molecule type" value="Genomic_DNA"/>
</dbReference>
<keyword evidence="1" id="KW-0812">Transmembrane</keyword>
<evidence type="ECO:0000313" key="2">
    <source>
        <dbReference type="EMBL" id="EKE26826.1"/>
    </source>
</evidence>
<sequence>MSIMNTDEYTIIKKHYIILLYYIVKFIFLVFVAFLIYYLTYKFKDSLWTDVVKYFMFPTIFFIFNYAFIKFMGWLIFYFNDLVILLKDKIIILKSSIFLMDDLEIIDISKVMKIDIHCHWFLSNLIWFWNLIIEQQRDELRILHFIPKPYSVFQILREKTTYIQTKNNQ</sequence>
<gene>
    <name evidence="2" type="ORF">ACD_4C00138G0015</name>
</gene>
<comment type="caution">
    <text evidence="2">The sequence shown here is derived from an EMBL/GenBank/DDBJ whole genome shotgun (WGS) entry which is preliminary data.</text>
</comment>
<feature type="transmembrane region" description="Helical" evidence="1">
    <location>
        <begin position="59"/>
        <end position="79"/>
    </location>
</feature>
<evidence type="ECO:0000256" key="1">
    <source>
        <dbReference type="SAM" id="Phobius"/>
    </source>
</evidence>
<keyword evidence="1" id="KW-0472">Membrane</keyword>
<keyword evidence="1" id="KW-1133">Transmembrane helix</keyword>
<accession>K2F6U0</accession>
<name>K2F6U0_9BACT</name>
<evidence type="ECO:0008006" key="3">
    <source>
        <dbReference type="Google" id="ProtNLM"/>
    </source>
</evidence>